<gene>
    <name evidence="1" type="ORF">HPULCUR_007993</name>
</gene>
<keyword evidence="2" id="KW-1185">Reference proteome</keyword>
<proteinExistence type="predicted"/>
<dbReference type="EMBL" id="BAABUJ010000023">
    <property type="protein sequence ID" value="GAA5802526.1"/>
    <property type="molecule type" value="Genomic_DNA"/>
</dbReference>
<evidence type="ECO:0000313" key="2">
    <source>
        <dbReference type="Proteomes" id="UP001476247"/>
    </source>
</evidence>
<organism evidence="1 2">
    <name type="scientific">Helicostylum pulchrum</name>
    <dbReference type="NCBI Taxonomy" id="562976"/>
    <lineage>
        <taxon>Eukaryota</taxon>
        <taxon>Fungi</taxon>
        <taxon>Fungi incertae sedis</taxon>
        <taxon>Mucoromycota</taxon>
        <taxon>Mucoromycotina</taxon>
        <taxon>Mucoromycetes</taxon>
        <taxon>Mucorales</taxon>
        <taxon>Mucorineae</taxon>
        <taxon>Mucoraceae</taxon>
        <taxon>Helicostylum</taxon>
    </lineage>
</organism>
<dbReference type="Proteomes" id="UP001476247">
    <property type="component" value="Unassembled WGS sequence"/>
</dbReference>
<comment type="caution">
    <text evidence="1">The sequence shown here is derived from an EMBL/GenBank/DDBJ whole genome shotgun (WGS) entry which is preliminary data.</text>
</comment>
<name>A0ABP9Y6F0_9FUNG</name>
<protein>
    <submittedName>
        <fullName evidence="1">Uncharacterized protein</fullName>
    </submittedName>
</protein>
<accession>A0ABP9Y6F0</accession>
<reference evidence="1 2" key="1">
    <citation type="submission" date="2024-04" db="EMBL/GenBank/DDBJ databases">
        <title>genome sequences of Mucor flavus KT1a and Helicostylum pulchrum KT1b strains isolation_sourced from the surface of a dry-aged beef.</title>
        <authorList>
            <person name="Toyotome T."/>
            <person name="Hosono M."/>
            <person name="Torimaru M."/>
            <person name="Fukuda K."/>
            <person name="Mikami N."/>
        </authorList>
    </citation>
    <scope>NUCLEOTIDE SEQUENCE [LARGE SCALE GENOMIC DNA]</scope>
    <source>
        <strain evidence="1 2">KT1b</strain>
    </source>
</reference>
<evidence type="ECO:0000313" key="1">
    <source>
        <dbReference type="EMBL" id="GAA5802526.1"/>
    </source>
</evidence>
<sequence>MCRFDNIIELTFTIDYQLRFILKEFVFRSRLSELAVCNIVASIIKIIQHSQIHFSVCLFRSVRDRISPIDYRNVMFRHSTSAEYQKRHTEETQTAPNTRRRVAIDETKEAIKVLKEAALTKFPRYGQCNDREKHFIVCGLNNVIDLTDIKEGSHLNELDEETR</sequence>